<dbReference type="GO" id="GO:0000981">
    <property type="term" value="F:DNA-binding transcription factor activity, RNA polymerase II-specific"/>
    <property type="evidence" value="ECO:0007669"/>
    <property type="project" value="InterPro"/>
</dbReference>
<comment type="subcellular location">
    <subcellularLocation>
        <location evidence="1 9 10">Nucleus</location>
    </subcellularLocation>
</comment>
<gene>
    <name evidence="15" type="ORF">MANES_01G122900</name>
</gene>
<dbReference type="SUPFAM" id="SSF55961">
    <property type="entry name" value="Bet v1-like"/>
    <property type="match status" value="2"/>
</dbReference>
<feature type="domain" description="START" evidence="14">
    <location>
        <begin position="196"/>
        <end position="247"/>
    </location>
</feature>
<dbReference type="FunFam" id="1.10.10.60:FF:000229">
    <property type="entry name" value="Homeobox-leucine zipper protein HDG1"/>
    <property type="match status" value="1"/>
</dbReference>
<keyword evidence="8 9" id="KW-0539">Nucleus</keyword>
<evidence type="ECO:0000256" key="6">
    <source>
        <dbReference type="ARBA" id="ARBA00023155"/>
    </source>
</evidence>
<comment type="similarity">
    <text evidence="2">Belongs to the HD-ZIP homeobox family. Class IV subfamily.</text>
</comment>
<keyword evidence="5 9" id="KW-0238">DNA-binding</keyword>
<evidence type="ECO:0000256" key="2">
    <source>
        <dbReference type="ARBA" id="ARBA00006789"/>
    </source>
</evidence>
<dbReference type="PROSITE" id="PS50071">
    <property type="entry name" value="HOMEOBOX_2"/>
    <property type="match status" value="1"/>
</dbReference>
<evidence type="ECO:0000256" key="4">
    <source>
        <dbReference type="ARBA" id="ARBA00023054"/>
    </source>
</evidence>
<dbReference type="Pfam" id="PF01852">
    <property type="entry name" value="START"/>
    <property type="match status" value="1"/>
</dbReference>
<dbReference type="PANTHER" id="PTHR45654:SF9">
    <property type="entry name" value="HOMEOBOX-LEUCINE ZIPPER PROTEIN HDG10-RELATED"/>
    <property type="match status" value="1"/>
</dbReference>
<dbReference type="PROSITE" id="PS50848">
    <property type="entry name" value="START"/>
    <property type="match status" value="2"/>
</dbReference>
<dbReference type="GO" id="GO:0005634">
    <property type="term" value="C:nucleus"/>
    <property type="evidence" value="ECO:0007669"/>
    <property type="project" value="UniProtKB-SubCell"/>
</dbReference>
<evidence type="ECO:0008006" key="16">
    <source>
        <dbReference type="Google" id="ProtNLM"/>
    </source>
</evidence>
<dbReference type="Gene3D" id="1.10.10.60">
    <property type="entry name" value="Homeodomain-like"/>
    <property type="match status" value="1"/>
</dbReference>
<dbReference type="SMR" id="A0A2C9WK67"/>
<feature type="domain" description="START" evidence="14">
    <location>
        <begin position="282"/>
        <end position="372"/>
    </location>
</feature>
<dbReference type="Pfam" id="PF25797">
    <property type="entry name" value="PDF2_C"/>
    <property type="match status" value="1"/>
</dbReference>
<evidence type="ECO:0000256" key="11">
    <source>
        <dbReference type="SAM" id="Coils"/>
    </source>
</evidence>
<dbReference type="EMBL" id="CM004387">
    <property type="protein sequence ID" value="OAY60573.1"/>
    <property type="molecule type" value="Genomic_DNA"/>
</dbReference>
<sequence length="644" mass="71127">MSAASSAAGGASGDEQEPSNTSRGKKSYHRHTARQIQQLESFFKECPHPDDNQRRQLSRELGLEPKQIKFWFQNKRTQAKAQNERADNSVLRAENERIQCENLAIREALKNVICPSCGGPPFGEEERQRSLQKLQQENAQLKEEIDSLMPIRGSSLEFSMAGFPIQRLGSPALDLELNPGIADHMSMPFQQFKGIPDMEKALMSETAASSMEELIRLLRINEPLWIRTQPDGKYTIHRDSYDKIFPRTNHFKGSNARTESSKDSGMVTVTGMNLVEMFLDTQIEADTWVIADVSYDCLKENGSPSRSWRLPSGCMIQDMANGCCKVTWVEHVEVDDKTQTHRLYRDLICGSPAYGAERWIVTLQRMCERFAFSSEETIPSWELGGVHSYVAHCSAITSSEGRKSIMKLGHRIVKNFCSTLSMSDKLDFPQLSEVNNSGVRISVRKSMELGQPSGMIVSAATSLWLPLLPQDVFSFFRDEKSRPQWDILSSGNPVHELTQISNGVHPGNCISIIRPFAPSENNMVILQESCTDPLGSLLVYAPIDIPTMNMAINGEDSSMIPVLPSGFVISGDGRPDTGNGASTSANAGRSSGGSLLTVAFQILVSTPCSTSSKELNMESVATVNTLISSTVQKIRAALNCSGLD</sequence>
<name>A0A2C9WK67_MANES</name>
<dbReference type="SUPFAM" id="SSF46689">
    <property type="entry name" value="Homeodomain-like"/>
    <property type="match status" value="1"/>
</dbReference>
<evidence type="ECO:0000256" key="10">
    <source>
        <dbReference type="RuleBase" id="RU000682"/>
    </source>
</evidence>
<evidence type="ECO:0000313" key="15">
    <source>
        <dbReference type="EMBL" id="OAY60573.1"/>
    </source>
</evidence>
<evidence type="ECO:0000256" key="3">
    <source>
        <dbReference type="ARBA" id="ARBA00023015"/>
    </source>
</evidence>
<keyword evidence="7" id="KW-0804">Transcription</keyword>
<dbReference type="InterPro" id="IPR017970">
    <property type="entry name" value="Homeobox_CS"/>
</dbReference>
<dbReference type="InterPro" id="IPR057993">
    <property type="entry name" value="HD-Zip_IV_C"/>
</dbReference>
<evidence type="ECO:0000256" key="8">
    <source>
        <dbReference type="ARBA" id="ARBA00023242"/>
    </source>
</evidence>
<evidence type="ECO:0000256" key="12">
    <source>
        <dbReference type="SAM" id="MobiDB-lite"/>
    </source>
</evidence>
<protein>
    <recommendedName>
        <fullName evidence="16">Homeobox domain-containing protein</fullName>
    </recommendedName>
</protein>
<accession>A0A2C9WK67</accession>
<evidence type="ECO:0000256" key="7">
    <source>
        <dbReference type="ARBA" id="ARBA00023163"/>
    </source>
</evidence>
<evidence type="ECO:0000256" key="1">
    <source>
        <dbReference type="ARBA" id="ARBA00004123"/>
    </source>
</evidence>
<dbReference type="SMART" id="SM00389">
    <property type="entry name" value="HOX"/>
    <property type="match status" value="1"/>
</dbReference>
<feature type="compositionally biased region" description="Basic residues" evidence="12">
    <location>
        <begin position="23"/>
        <end position="33"/>
    </location>
</feature>
<dbReference type="InterPro" id="IPR002913">
    <property type="entry name" value="START_lipid-bd_dom"/>
</dbReference>
<dbReference type="PANTHER" id="PTHR45654">
    <property type="entry name" value="HOMEOBOX-LEUCINE ZIPPER PROTEIN MERISTEM L1"/>
    <property type="match status" value="1"/>
</dbReference>
<dbReference type="InterPro" id="IPR042160">
    <property type="entry name" value="HD-Zip_IV"/>
</dbReference>
<organism evidence="15">
    <name type="scientific">Manihot esculenta</name>
    <name type="common">Cassava</name>
    <name type="synonym">Jatropha manihot</name>
    <dbReference type="NCBI Taxonomy" id="3983"/>
    <lineage>
        <taxon>Eukaryota</taxon>
        <taxon>Viridiplantae</taxon>
        <taxon>Streptophyta</taxon>
        <taxon>Embryophyta</taxon>
        <taxon>Tracheophyta</taxon>
        <taxon>Spermatophyta</taxon>
        <taxon>Magnoliopsida</taxon>
        <taxon>eudicotyledons</taxon>
        <taxon>Gunneridae</taxon>
        <taxon>Pentapetalae</taxon>
        <taxon>rosids</taxon>
        <taxon>fabids</taxon>
        <taxon>Malpighiales</taxon>
        <taxon>Euphorbiaceae</taxon>
        <taxon>Crotonoideae</taxon>
        <taxon>Manihoteae</taxon>
        <taxon>Manihot</taxon>
    </lineage>
</organism>
<dbReference type="PROSITE" id="PS00027">
    <property type="entry name" value="HOMEOBOX_1"/>
    <property type="match status" value="1"/>
</dbReference>
<dbReference type="InterPro" id="IPR001356">
    <property type="entry name" value="HD"/>
</dbReference>
<keyword evidence="3" id="KW-0805">Transcription regulation</keyword>
<dbReference type="Pfam" id="PF00046">
    <property type="entry name" value="Homeodomain"/>
    <property type="match status" value="1"/>
</dbReference>
<keyword evidence="4 11" id="KW-0175">Coiled coil</keyword>
<dbReference type="CDD" id="cd00086">
    <property type="entry name" value="homeodomain"/>
    <property type="match status" value="1"/>
</dbReference>
<evidence type="ECO:0000259" key="13">
    <source>
        <dbReference type="PROSITE" id="PS50071"/>
    </source>
</evidence>
<dbReference type="GO" id="GO:0008289">
    <property type="term" value="F:lipid binding"/>
    <property type="evidence" value="ECO:0007669"/>
    <property type="project" value="InterPro"/>
</dbReference>
<evidence type="ECO:0000256" key="9">
    <source>
        <dbReference type="PROSITE-ProRule" id="PRU00108"/>
    </source>
</evidence>
<feature type="domain" description="Homeobox" evidence="13">
    <location>
        <begin position="22"/>
        <end position="82"/>
    </location>
</feature>
<keyword evidence="6 9" id="KW-0371">Homeobox</keyword>
<feature type="region of interest" description="Disordered" evidence="12">
    <location>
        <begin position="1"/>
        <end position="33"/>
    </location>
</feature>
<dbReference type="AlphaFoldDB" id="A0A2C9WK67"/>
<proteinExistence type="inferred from homology"/>
<evidence type="ECO:0000256" key="5">
    <source>
        <dbReference type="ARBA" id="ARBA00023125"/>
    </source>
</evidence>
<feature type="coiled-coil region" evidence="11">
    <location>
        <begin position="74"/>
        <end position="151"/>
    </location>
</feature>
<evidence type="ECO:0000259" key="14">
    <source>
        <dbReference type="PROSITE" id="PS50848"/>
    </source>
</evidence>
<dbReference type="InterPro" id="IPR009057">
    <property type="entry name" value="Homeodomain-like_sf"/>
</dbReference>
<reference evidence="15" key="1">
    <citation type="submission" date="2016-02" db="EMBL/GenBank/DDBJ databases">
        <title>WGS assembly of Manihot esculenta.</title>
        <authorList>
            <person name="Bredeson J.V."/>
            <person name="Prochnik S.E."/>
            <person name="Lyons J.B."/>
            <person name="Schmutz J."/>
            <person name="Grimwood J."/>
            <person name="Vrebalov J."/>
            <person name="Bart R.S."/>
            <person name="Amuge T."/>
            <person name="Ferguson M.E."/>
            <person name="Green R."/>
            <person name="Putnam N."/>
            <person name="Stites J."/>
            <person name="Rounsley S."/>
            <person name="Rokhsar D.S."/>
        </authorList>
    </citation>
    <scope>NUCLEOTIDE SEQUENCE [LARGE SCALE GENOMIC DNA]</scope>
    <source>
        <tissue evidence="15">Leaf</tissue>
    </source>
</reference>
<feature type="DNA-binding region" description="Homeobox" evidence="9">
    <location>
        <begin position="24"/>
        <end position="83"/>
    </location>
</feature>
<dbReference type="GO" id="GO:0003677">
    <property type="term" value="F:DNA binding"/>
    <property type="evidence" value="ECO:0007669"/>
    <property type="project" value="UniProtKB-UniRule"/>
</dbReference>